<proteinExistence type="inferred from homology"/>
<feature type="domain" description="Ketoreductase" evidence="4">
    <location>
        <begin position="16"/>
        <end position="209"/>
    </location>
</feature>
<evidence type="ECO:0000256" key="3">
    <source>
        <dbReference type="ARBA" id="ARBA00023027"/>
    </source>
</evidence>
<dbReference type="PANTHER" id="PTHR24321:SF8">
    <property type="entry name" value="ESTRADIOL 17-BETA-DEHYDROGENASE 8-RELATED"/>
    <property type="match status" value="1"/>
</dbReference>
<dbReference type="Pfam" id="PF13561">
    <property type="entry name" value="adh_short_C2"/>
    <property type="match status" value="1"/>
</dbReference>
<dbReference type="SMART" id="SM00822">
    <property type="entry name" value="PKS_KR"/>
    <property type="match status" value="1"/>
</dbReference>
<dbReference type="InterPro" id="IPR002347">
    <property type="entry name" value="SDR_fam"/>
</dbReference>
<dbReference type="RefSeq" id="WP_343906713.1">
    <property type="nucleotide sequence ID" value="NZ_BAAAJE010000006.1"/>
</dbReference>
<evidence type="ECO:0000256" key="1">
    <source>
        <dbReference type="ARBA" id="ARBA00006484"/>
    </source>
</evidence>
<dbReference type="PRINTS" id="PR00081">
    <property type="entry name" value="GDHRDH"/>
</dbReference>
<organism evidence="5 6">
    <name type="scientific">Nocardioides aquiterrae</name>
    <dbReference type="NCBI Taxonomy" id="203799"/>
    <lineage>
        <taxon>Bacteria</taxon>
        <taxon>Bacillati</taxon>
        <taxon>Actinomycetota</taxon>
        <taxon>Actinomycetes</taxon>
        <taxon>Propionibacteriales</taxon>
        <taxon>Nocardioidaceae</taxon>
        <taxon>Nocardioides</taxon>
    </lineage>
</organism>
<protein>
    <submittedName>
        <fullName evidence="5">SDR family oxidoreductase</fullName>
    </submittedName>
</protein>
<dbReference type="PRINTS" id="PR00080">
    <property type="entry name" value="SDRFAMILY"/>
</dbReference>
<dbReference type="InterPro" id="IPR036291">
    <property type="entry name" value="NAD(P)-bd_dom_sf"/>
</dbReference>
<dbReference type="CDD" id="cd05233">
    <property type="entry name" value="SDR_c"/>
    <property type="match status" value="1"/>
</dbReference>
<gene>
    <name evidence="5" type="ORF">GCM10009606_13450</name>
</gene>
<evidence type="ECO:0000313" key="5">
    <source>
        <dbReference type="EMBL" id="GAA1134576.1"/>
    </source>
</evidence>
<dbReference type="SUPFAM" id="SSF51735">
    <property type="entry name" value="NAD(P)-binding Rossmann-fold domains"/>
    <property type="match status" value="1"/>
</dbReference>
<keyword evidence="3" id="KW-0520">NAD</keyword>
<comment type="caution">
    <text evidence="5">The sequence shown here is derived from an EMBL/GenBank/DDBJ whole genome shotgun (WGS) entry which is preliminary data.</text>
</comment>
<dbReference type="Proteomes" id="UP001499979">
    <property type="component" value="Unassembled WGS sequence"/>
</dbReference>
<keyword evidence="6" id="KW-1185">Reference proteome</keyword>
<evidence type="ECO:0000259" key="4">
    <source>
        <dbReference type="SMART" id="SM00822"/>
    </source>
</evidence>
<dbReference type="PROSITE" id="PS00061">
    <property type="entry name" value="ADH_SHORT"/>
    <property type="match status" value="1"/>
</dbReference>
<dbReference type="InterPro" id="IPR020904">
    <property type="entry name" value="Sc_DH/Rdtase_CS"/>
</dbReference>
<evidence type="ECO:0000256" key="2">
    <source>
        <dbReference type="ARBA" id="ARBA00023002"/>
    </source>
</evidence>
<dbReference type="InterPro" id="IPR057326">
    <property type="entry name" value="KR_dom"/>
</dbReference>
<dbReference type="EMBL" id="BAAAJE010000006">
    <property type="protein sequence ID" value="GAA1134576.1"/>
    <property type="molecule type" value="Genomic_DNA"/>
</dbReference>
<keyword evidence="2" id="KW-0560">Oxidoreductase</keyword>
<dbReference type="NCBIfam" id="NF005559">
    <property type="entry name" value="PRK07231.1"/>
    <property type="match status" value="1"/>
</dbReference>
<comment type="similarity">
    <text evidence="1">Belongs to the short-chain dehydrogenases/reductases (SDR) family.</text>
</comment>
<dbReference type="PANTHER" id="PTHR24321">
    <property type="entry name" value="DEHYDROGENASES, SHORT CHAIN"/>
    <property type="match status" value="1"/>
</dbReference>
<dbReference type="Gene3D" id="3.40.50.720">
    <property type="entry name" value="NAD(P)-binding Rossmann-like Domain"/>
    <property type="match status" value="1"/>
</dbReference>
<name>A0ABP4EZP4_9ACTN</name>
<sequence length="264" mass="27326">MNGPTSGLPGGRLTDKVALVTGASRGIGAAIAERFAAEGARVVGMSRTAPAGAPVASVEHLAVDVAHDDEVRAAVEEVVARHGRLDVVVNNAAVEREGTVEETSLDVWTEVMEVNVRGVFLVSRHAMVHLRRTRGALINIASVDGFWAEPGLAAYSASKGAVLALTRAMALDHGPEGVRCNSICPSYVSTDMLEQFYDAQPDPQRARAQAAGVHALRRISSPGDIAGVAAFLASADAAFVTGQAIVVDGGLTAGRAFPLENVGV</sequence>
<accession>A0ABP4EZP4</accession>
<reference evidence="6" key="1">
    <citation type="journal article" date="2019" name="Int. J. Syst. Evol. Microbiol.">
        <title>The Global Catalogue of Microorganisms (GCM) 10K type strain sequencing project: providing services to taxonomists for standard genome sequencing and annotation.</title>
        <authorList>
            <consortium name="The Broad Institute Genomics Platform"/>
            <consortium name="The Broad Institute Genome Sequencing Center for Infectious Disease"/>
            <person name="Wu L."/>
            <person name="Ma J."/>
        </authorList>
    </citation>
    <scope>NUCLEOTIDE SEQUENCE [LARGE SCALE GENOMIC DNA]</scope>
    <source>
        <strain evidence="6">JCM 11813</strain>
    </source>
</reference>
<evidence type="ECO:0000313" key="6">
    <source>
        <dbReference type="Proteomes" id="UP001499979"/>
    </source>
</evidence>